<protein>
    <submittedName>
        <fullName evidence="1">Uncharacterized protein</fullName>
    </submittedName>
</protein>
<name>A0ACC5PVY0_ENTAG</name>
<evidence type="ECO:0000313" key="2">
    <source>
        <dbReference type="Proteomes" id="UP000610459"/>
    </source>
</evidence>
<organism evidence="1 2">
    <name type="scientific">Enterobacter agglomerans</name>
    <name type="common">Erwinia herbicola</name>
    <name type="synonym">Pantoea agglomerans</name>
    <dbReference type="NCBI Taxonomy" id="549"/>
    <lineage>
        <taxon>Bacteria</taxon>
        <taxon>Pseudomonadati</taxon>
        <taxon>Pseudomonadota</taxon>
        <taxon>Gammaproteobacteria</taxon>
        <taxon>Enterobacterales</taxon>
        <taxon>Erwiniaceae</taxon>
        <taxon>Pantoea</taxon>
        <taxon>Pantoea agglomerans group</taxon>
    </lineage>
</organism>
<accession>A0ACC5PVY0</accession>
<keyword evidence="2" id="KW-1185">Reference proteome</keyword>
<evidence type="ECO:0000313" key="1">
    <source>
        <dbReference type="EMBL" id="MBD8128938.1"/>
    </source>
</evidence>
<gene>
    <name evidence="1" type="ORF">IFT41_22835</name>
</gene>
<sequence>MTTHIAFKPVSDQPFTFRVSVGGSQVFGTVPWNHYARRYYLQLKDSQNTVVACVPLVASPDNYDINLALSLAPGKLVFRDSTQQFEAT</sequence>
<proteinExistence type="predicted"/>
<comment type="caution">
    <text evidence="1">The sequence shown here is derived from an EMBL/GenBank/DDBJ whole genome shotgun (WGS) entry which is preliminary data.</text>
</comment>
<dbReference type="Proteomes" id="UP000610459">
    <property type="component" value="Unassembled WGS sequence"/>
</dbReference>
<dbReference type="EMBL" id="JACYNR010000026">
    <property type="protein sequence ID" value="MBD8128938.1"/>
    <property type="molecule type" value="Genomic_DNA"/>
</dbReference>
<reference evidence="1 2" key="1">
    <citation type="journal article" date="2020" name="FEMS Microbiol. Ecol.">
        <title>Temporal dynamics of bacterial communities during seed development and maturation.</title>
        <authorList>
            <person name="Chesneau G."/>
            <person name="Torres-Cortes G."/>
            <person name="Briand M."/>
            <person name="Darrasse A."/>
            <person name="Preveaux A."/>
            <person name="Marais C."/>
            <person name="Jacques M.A."/>
            <person name="Shade A."/>
            <person name="Barret M."/>
        </authorList>
    </citation>
    <scope>NUCLEOTIDE SEQUENCE [LARGE SCALE GENOMIC DNA]</scope>
    <source>
        <strain evidence="1 2">CFBP13709</strain>
    </source>
</reference>